<dbReference type="Gene3D" id="1.20.58.530">
    <property type="match status" value="1"/>
</dbReference>
<keyword evidence="9 13" id="KW-0505">Motor protein</keyword>
<dbReference type="PANTHER" id="PTHR13140">
    <property type="entry name" value="MYOSIN"/>
    <property type="match status" value="1"/>
</dbReference>
<feature type="compositionally biased region" description="Pro residues" evidence="14">
    <location>
        <begin position="1114"/>
        <end position="1129"/>
    </location>
</feature>
<dbReference type="Gene3D" id="2.30.30.40">
    <property type="entry name" value="SH3 Domains"/>
    <property type="match status" value="1"/>
</dbReference>
<dbReference type="FunFam" id="1.20.58.530:FF:000007">
    <property type="entry name" value="Myosin IE"/>
    <property type="match status" value="1"/>
</dbReference>
<dbReference type="GO" id="GO:0051666">
    <property type="term" value="P:actin cortical patch localization"/>
    <property type="evidence" value="ECO:0007669"/>
    <property type="project" value="TreeGrafter"/>
</dbReference>
<feature type="compositionally biased region" description="Pro residues" evidence="14">
    <location>
        <begin position="1061"/>
        <end position="1085"/>
    </location>
</feature>
<keyword evidence="10 13" id="KW-0009">Actin-binding</keyword>
<evidence type="ECO:0000256" key="11">
    <source>
        <dbReference type="ARBA" id="ARBA00037818"/>
    </source>
</evidence>
<comment type="similarity">
    <text evidence="2 13">Belongs to the TRAFAC class myosin-kinesin ATPase superfamily. Myosin family.</text>
</comment>
<dbReference type="OrthoDB" id="6108017at2759"/>
<dbReference type="EMBL" id="AJWJ01000611">
    <property type="protein sequence ID" value="KAF2069703.1"/>
    <property type="molecule type" value="Genomic_DNA"/>
</dbReference>
<feature type="compositionally biased region" description="Low complexity" evidence="14">
    <location>
        <begin position="1130"/>
        <end position="1151"/>
    </location>
</feature>
<dbReference type="SUPFAM" id="SSF50044">
    <property type="entry name" value="SH3-domain"/>
    <property type="match status" value="1"/>
</dbReference>
<dbReference type="Proteomes" id="UP000695562">
    <property type="component" value="Unassembled WGS sequence"/>
</dbReference>
<evidence type="ECO:0000259" key="15">
    <source>
        <dbReference type="PROSITE" id="PS50002"/>
    </source>
</evidence>
<dbReference type="InterPro" id="IPR036961">
    <property type="entry name" value="Kinesin_motor_dom_sf"/>
</dbReference>
<feature type="region of interest" description="Actin-binding" evidence="13">
    <location>
        <begin position="571"/>
        <end position="593"/>
    </location>
</feature>
<evidence type="ECO:0008006" key="20">
    <source>
        <dbReference type="Google" id="ProtNLM"/>
    </source>
</evidence>
<evidence type="ECO:0000256" key="8">
    <source>
        <dbReference type="ARBA" id="ARBA00023123"/>
    </source>
</evidence>
<evidence type="ECO:0000256" key="7">
    <source>
        <dbReference type="ARBA" id="ARBA00022840"/>
    </source>
</evidence>
<dbReference type="GO" id="GO:0062201">
    <property type="term" value="C:actin wave"/>
    <property type="evidence" value="ECO:0007669"/>
    <property type="project" value="UniProtKB-ARBA"/>
</dbReference>
<reference evidence="18" key="1">
    <citation type="submission" date="2020-01" db="EMBL/GenBank/DDBJ databases">
        <title>Development of genomics and gene disruption for Polysphondylium violaceum indicates a role for the polyketide synthase stlB in stalk morphogenesis.</title>
        <authorList>
            <person name="Narita B."/>
            <person name="Kawabe Y."/>
            <person name="Kin K."/>
            <person name="Saito T."/>
            <person name="Gibbs R."/>
            <person name="Kuspa A."/>
            <person name="Muzny D."/>
            <person name="Queller D."/>
            <person name="Richards S."/>
            <person name="Strassman J."/>
            <person name="Sucgang R."/>
            <person name="Worley K."/>
            <person name="Schaap P."/>
        </authorList>
    </citation>
    <scope>NUCLEOTIDE SEQUENCE</scope>
    <source>
        <strain evidence="18">QSvi11</strain>
    </source>
</reference>
<dbReference type="GO" id="GO:0045160">
    <property type="term" value="C:myosin I complex"/>
    <property type="evidence" value="ECO:0007669"/>
    <property type="project" value="UniProtKB-ARBA"/>
</dbReference>
<dbReference type="InterPro" id="IPR036028">
    <property type="entry name" value="SH3-like_dom_sf"/>
</dbReference>
<gene>
    <name evidence="18" type="ORF">CYY_008980</name>
</gene>
<dbReference type="InterPro" id="IPR001452">
    <property type="entry name" value="SH3_domain"/>
</dbReference>
<comment type="caution">
    <text evidence="18">The sequence shown here is derived from an EMBL/GenBank/DDBJ whole genome shotgun (WGS) entry which is preliminary data.</text>
</comment>
<dbReference type="GO" id="GO:0000146">
    <property type="term" value="F:microfilament motor activity"/>
    <property type="evidence" value="ECO:0007669"/>
    <property type="project" value="TreeGrafter"/>
</dbReference>
<comment type="subcellular location">
    <subcellularLocation>
        <location evidence="11">Cell projection</location>
        <location evidence="11">Pseudopodium</location>
    </subcellularLocation>
    <subcellularLocation>
        <location evidence="1">Cytoplasm</location>
        <location evidence="1">Cell cortex</location>
    </subcellularLocation>
</comment>
<dbReference type="FunFam" id="1.10.10.820:FF:000001">
    <property type="entry name" value="Myosin heavy chain"/>
    <property type="match status" value="1"/>
</dbReference>
<dbReference type="GO" id="GO:0032027">
    <property type="term" value="F:myosin light chain binding"/>
    <property type="evidence" value="ECO:0007669"/>
    <property type="project" value="UniProtKB-ARBA"/>
</dbReference>
<dbReference type="Gene3D" id="3.40.850.10">
    <property type="entry name" value="Kinesin motor domain"/>
    <property type="match status" value="1"/>
</dbReference>
<dbReference type="InterPro" id="IPR010926">
    <property type="entry name" value="Myosin_TH1"/>
</dbReference>
<dbReference type="SUPFAM" id="SSF52540">
    <property type="entry name" value="P-loop containing nucleoside triphosphate hydrolases"/>
    <property type="match status" value="1"/>
</dbReference>
<feature type="compositionally biased region" description="Pro residues" evidence="14">
    <location>
        <begin position="1039"/>
        <end position="1054"/>
    </location>
</feature>
<feature type="region of interest" description="Disordered" evidence="14">
    <location>
        <begin position="964"/>
        <end position="1151"/>
    </location>
</feature>
<dbReference type="GO" id="GO:0005886">
    <property type="term" value="C:plasma membrane"/>
    <property type="evidence" value="ECO:0007669"/>
    <property type="project" value="UniProtKB-ARBA"/>
</dbReference>
<dbReference type="PROSITE" id="PS51456">
    <property type="entry name" value="MYOSIN_MOTOR"/>
    <property type="match status" value="1"/>
</dbReference>
<dbReference type="GO" id="GO:0031143">
    <property type="term" value="C:pseudopodium"/>
    <property type="evidence" value="ECO:0007669"/>
    <property type="project" value="UniProtKB-SubCell"/>
</dbReference>
<dbReference type="PANTHER" id="PTHR13140:SF837">
    <property type="entry name" value="MYOSIN-3-RELATED"/>
    <property type="match status" value="1"/>
</dbReference>
<dbReference type="PRINTS" id="PR00452">
    <property type="entry name" value="SH3DOMAIN"/>
</dbReference>
<evidence type="ECO:0000256" key="13">
    <source>
        <dbReference type="PROSITE-ProRule" id="PRU00782"/>
    </source>
</evidence>
<dbReference type="Gene3D" id="6.20.240.20">
    <property type="match status" value="1"/>
</dbReference>
<evidence type="ECO:0000256" key="3">
    <source>
        <dbReference type="ARBA" id="ARBA00011190"/>
    </source>
</evidence>
<dbReference type="SMART" id="SM00326">
    <property type="entry name" value="SH3"/>
    <property type="match status" value="1"/>
</dbReference>
<dbReference type="SMART" id="SM00242">
    <property type="entry name" value="MYSc"/>
    <property type="match status" value="1"/>
</dbReference>
<keyword evidence="7 13" id="KW-0067">ATP-binding</keyword>
<feature type="domain" description="Myosin motor" evidence="16">
    <location>
        <begin position="15"/>
        <end position="698"/>
    </location>
</feature>
<dbReference type="GO" id="GO:0043327">
    <property type="term" value="P:chemotaxis to cAMP"/>
    <property type="evidence" value="ECO:0007669"/>
    <property type="project" value="UniProtKB-ARBA"/>
</dbReference>
<evidence type="ECO:0000256" key="14">
    <source>
        <dbReference type="SAM" id="MobiDB-lite"/>
    </source>
</evidence>
<evidence type="ECO:0000259" key="16">
    <source>
        <dbReference type="PROSITE" id="PS51456"/>
    </source>
</evidence>
<keyword evidence="5" id="KW-0145">Chemotaxis</keyword>
<dbReference type="FunFam" id="2.30.30.40:FF:000072">
    <property type="entry name" value="Unconventional Myosin IB"/>
    <property type="match status" value="1"/>
</dbReference>
<evidence type="ECO:0000259" key="17">
    <source>
        <dbReference type="PROSITE" id="PS51757"/>
    </source>
</evidence>
<dbReference type="Pfam" id="PF00018">
    <property type="entry name" value="SH3_1"/>
    <property type="match status" value="1"/>
</dbReference>
<dbReference type="GO" id="GO:0005911">
    <property type="term" value="C:cell-cell junction"/>
    <property type="evidence" value="ECO:0007669"/>
    <property type="project" value="UniProtKB-ARBA"/>
</dbReference>
<dbReference type="GO" id="GO:0051015">
    <property type="term" value="F:actin filament binding"/>
    <property type="evidence" value="ECO:0007669"/>
    <property type="project" value="UniProtKB-ARBA"/>
</dbReference>
<evidence type="ECO:0000256" key="6">
    <source>
        <dbReference type="ARBA" id="ARBA00022741"/>
    </source>
</evidence>
<evidence type="ECO:0000256" key="5">
    <source>
        <dbReference type="ARBA" id="ARBA00022500"/>
    </source>
</evidence>
<dbReference type="Pfam" id="PF06017">
    <property type="entry name" value="Myosin_TH1"/>
    <property type="match status" value="1"/>
</dbReference>
<name>A0A8J4UWL5_9MYCE</name>
<dbReference type="PROSITE" id="PS51757">
    <property type="entry name" value="TH1"/>
    <property type="match status" value="1"/>
</dbReference>
<evidence type="ECO:0000256" key="10">
    <source>
        <dbReference type="ARBA" id="ARBA00023203"/>
    </source>
</evidence>
<protein>
    <recommendedName>
        <fullName evidence="20">Myosin IC heavy chain</fullName>
    </recommendedName>
</protein>
<evidence type="ECO:0000256" key="9">
    <source>
        <dbReference type="ARBA" id="ARBA00023175"/>
    </source>
</evidence>
<dbReference type="GO" id="GO:0005543">
    <property type="term" value="F:phospholipid binding"/>
    <property type="evidence" value="ECO:0007669"/>
    <property type="project" value="UniProtKB-ARBA"/>
</dbReference>
<dbReference type="InterPro" id="IPR036072">
    <property type="entry name" value="MYSc_Myo1"/>
</dbReference>
<dbReference type="GO" id="GO:0070687">
    <property type="term" value="C:macropinocytic cup cytoskeleton"/>
    <property type="evidence" value="ECO:0007669"/>
    <property type="project" value="UniProtKB-ARBA"/>
</dbReference>
<feature type="domain" description="TH1" evidence="17">
    <location>
        <begin position="774"/>
        <end position="957"/>
    </location>
</feature>
<evidence type="ECO:0000256" key="12">
    <source>
        <dbReference type="PROSITE-ProRule" id="PRU00192"/>
    </source>
</evidence>
<keyword evidence="6 13" id="KW-0547">Nucleotide-binding</keyword>
<feature type="compositionally biased region" description="Low complexity" evidence="14">
    <location>
        <begin position="984"/>
        <end position="1038"/>
    </location>
</feature>
<accession>A0A8J4UWL5</accession>
<evidence type="ECO:0000313" key="18">
    <source>
        <dbReference type="EMBL" id="KAF2069703.1"/>
    </source>
</evidence>
<feature type="binding site" evidence="13">
    <location>
        <begin position="108"/>
        <end position="115"/>
    </location>
    <ligand>
        <name>ATP</name>
        <dbReference type="ChEBI" id="CHEBI:30616"/>
    </ligand>
</feature>
<dbReference type="PROSITE" id="PS50002">
    <property type="entry name" value="SH3"/>
    <property type="match status" value="1"/>
</dbReference>
<dbReference type="GO" id="GO:0061851">
    <property type="term" value="C:leading edge of lamellipodium"/>
    <property type="evidence" value="ECO:0007669"/>
    <property type="project" value="UniProtKB-ARBA"/>
</dbReference>
<keyword evidence="8 13" id="KW-0518">Myosin</keyword>
<dbReference type="Gene3D" id="1.20.120.720">
    <property type="entry name" value="Myosin VI head, motor domain, U50 subdomain"/>
    <property type="match status" value="1"/>
</dbReference>
<evidence type="ECO:0000256" key="4">
    <source>
        <dbReference type="ARBA" id="ARBA00022443"/>
    </source>
</evidence>
<dbReference type="GO" id="GO:0005524">
    <property type="term" value="F:ATP binding"/>
    <property type="evidence" value="ECO:0007669"/>
    <property type="project" value="UniProtKB-UniRule"/>
</dbReference>
<dbReference type="GO" id="GO:0006909">
    <property type="term" value="P:phagocytosis"/>
    <property type="evidence" value="ECO:0007669"/>
    <property type="project" value="UniProtKB-ARBA"/>
</dbReference>
<evidence type="ECO:0000256" key="1">
    <source>
        <dbReference type="ARBA" id="ARBA00004544"/>
    </source>
</evidence>
<organism evidence="18 19">
    <name type="scientific">Polysphondylium violaceum</name>
    <dbReference type="NCBI Taxonomy" id="133409"/>
    <lineage>
        <taxon>Eukaryota</taxon>
        <taxon>Amoebozoa</taxon>
        <taxon>Evosea</taxon>
        <taxon>Eumycetozoa</taxon>
        <taxon>Dictyostelia</taxon>
        <taxon>Dictyosteliales</taxon>
        <taxon>Dictyosteliaceae</taxon>
        <taxon>Polysphondylium</taxon>
    </lineage>
</organism>
<proteinExistence type="inferred from homology"/>
<keyword evidence="19" id="KW-1185">Reference proteome</keyword>
<dbReference type="InterPro" id="IPR001609">
    <property type="entry name" value="Myosin_head_motor_dom-like"/>
</dbReference>
<dbReference type="GO" id="GO:0030175">
    <property type="term" value="C:filopodium"/>
    <property type="evidence" value="ECO:0007669"/>
    <property type="project" value="UniProtKB-ARBA"/>
</dbReference>
<sequence>MNNNKSEWGNQMKNEGLDDMTLLSKVTNDQILDNLKKRFEKDIIYTSIGDVLISVNPFKPIPIYTDEILKEYIGKSRIELAPHVFAVAEQTYRSMINEKENQCVIISGESGAGKTEAAKKIMQYIAQVSGETGGSSSNQKVEHIKSIILETNPLLEAFGNAKTLRNNNSSRFGKYFEIQFNHQNEPEGGKITNYLLEKSRVVFQLNGERNFHIFYQFCRGATPQEQQEFGIYGPENFAYLTKGNTLDIDGVDDVEEFHLTRNAMNVIGITAQEQKQIFKLLAAILWIGNIEFKDIGGDKVQISDSSVLEFVSQLLEVPSHFLKTALEFRQMETKHGNQRGTQYNVPLNLTQANSGRDALAKAIYDRLFNWLVDRINQAMENPNKGLLIGVLDIYGFEVFDRNGFEQFCINYVNEKLQQIFIEFTLKMEQEEYVREGIKWEPIQYFDNKIVCDLIEGKNPPGIFSILDDVCRAVHSQSEGADQSLIQRIAVCKNNPHFDTRGNAFCVKHYAGDVIYEGPGMIEKNKDTLLKDHLEILQMSGNGFLVNLFPDVIDQDSKKLPSTAGFKIKSQAAELVATLMKSTPHYIRCLKPNDIKSPNVYEGPRVMHQIKYLGLLDNIKVRRAGFAYRTFFQKFLERYFFLSDKTCYAANMIWKGDALSGCRAILASQNVDSSQYQIGKSKVFIRYPEMLFSLEETRERYWHDMASRIKNAYRNYKAFQYECANRIKNAFKNYKLYKVRCAQTIQGYFRAFKQSTPFFDLRMQNEALITGRKERNRFSMVSVRKYFGDYLDVRSQNYFLDCMAEGRNEDIIFSYKAQVVVHPILSANKLSPRFLIVTKQNIYTIKLKQKKNLATYLLDRKIPLAEVTSYTLSPLVDNFIFIHTSTQFDIALVCEFKTELIAMINKQKGTQLPVNFNSSVQYFKKKGSNNTITFAKDEMHKDVFFKKNQASIASGLPASSTIAKVRKNPSRNLSSNSGAGGPKAVPKMPTTAPVKKAAAPISKPMAKPMGAKPAAPAPGGSKPLPQPGAGPAKPMGMPAKPMPQPGAGPAKPLPQPGAAKPMPQPGGAPSKPMPQPGGAPSKPMPQPGGAKPMGMSAKPAGTAPMGAKPMGMPAKPMPQPGAAPSKPMPQPGAAKPMGMPAKPMGMPAKKPAAPAAPQFKALYDYDAMQPDELTFKENDIINLVKKVDPDWWQGELRGKVGMFPANYVEEAKR</sequence>
<dbReference type="CDD" id="cd01378">
    <property type="entry name" value="MYSc_Myo1"/>
    <property type="match status" value="1"/>
</dbReference>
<evidence type="ECO:0000256" key="2">
    <source>
        <dbReference type="ARBA" id="ARBA00008314"/>
    </source>
</evidence>
<dbReference type="Gene3D" id="1.10.10.820">
    <property type="match status" value="1"/>
</dbReference>
<dbReference type="PRINTS" id="PR00193">
    <property type="entry name" value="MYOSINHEAVY"/>
</dbReference>
<keyword evidence="4 12" id="KW-0728">SH3 domain</keyword>
<feature type="compositionally biased region" description="Low complexity" evidence="14">
    <location>
        <begin position="1096"/>
        <end position="1113"/>
    </location>
</feature>
<dbReference type="GO" id="GO:0007015">
    <property type="term" value="P:actin filament organization"/>
    <property type="evidence" value="ECO:0007669"/>
    <property type="project" value="TreeGrafter"/>
</dbReference>
<feature type="domain" description="SH3" evidence="15">
    <location>
        <begin position="1153"/>
        <end position="1212"/>
    </location>
</feature>
<dbReference type="InterPro" id="IPR027417">
    <property type="entry name" value="P-loop_NTPase"/>
</dbReference>
<evidence type="ECO:0000313" key="19">
    <source>
        <dbReference type="Proteomes" id="UP000695562"/>
    </source>
</evidence>
<dbReference type="AlphaFoldDB" id="A0A8J4UWL5"/>
<comment type="subunit">
    <text evidence="3">Myosin I heavy chain is single-headed. Dimer of a heavy and a light chain. Inability to self-assemble into filaments.</text>
</comment>
<dbReference type="GO" id="GO:0005829">
    <property type="term" value="C:cytosol"/>
    <property type="evidence" value="ECO:0007669"/>
    <property type="project" value="UniProtKB-ARBA"/>
</dbReference>
<dbReference type="Pfam" id="PF00063">
    <property type="entry name" value="Myosin_head"/>
    <property type="match status" value="1"/>
</dbReference>